<dbReference type="RefSeq" id="WP_179487594.1">
    <property type="nucleotide sequence ID" value="NZ_JACCCW010000001.1"/>
</dbReference>
<evidence type="ECO:0000256" key="2">
    <source>
        <dbReference type="SAM" id="SignalP"/>
    </source>
</evidence>
<sequence>MKKLMRTAGVGLALAACGAAVAQMHKVAKPETVVRAVGVYEWRGDMAKPTASRLIPVTLYIDQHLEDAGLYMARPVPFALDSGNIYELDQSGVPKGNLDLVYARHLQATNVAESYDDGWFGYGSFKGLAAPKKAVTRKLPPARTSGIVTSDVDSDRPHFVNRAGQPVTPASAGGGDTAGAGDSKASASDAGAGNAPAGDPDRPTMKRRSGNDTASTPSTSTSSGTDSGTVPADDPDRPTLKRHSVEDAKKKAKESSEASVSGGGTLNDDPDRPSLHRGKPAHALTETDLPKLSGLPVDLQQMVAVSDAVNRPEHDFARAWEDEAEHAAILTKMQAIARAQLATYAVANPVVGGAPAATTSTVAKKTPTSKLRRPLQAAPVGLLDEQLKGFTLSYGDVPTFVYQAHTDGTGGALRYVTVVAQLDAQSEPVVVLHGVTDAAHLDRTARLRLVDAVDVEASNRASLLFEMRGQTSRQFGVYRVLGLQAQQTFATGTMQ</sequence>
<keyword evidence="4" id="KW-1185">Reference proteome</keyword>
<name>A0A7Y9TJI2_9BACT</name>
<dbReference type="EMBL" id="JACCCW010000001">
    <property type="protein sequence ID" value="NYF78297.1"/>
    <property type="molecule type" value="Genomic_DNA"/>
</dbReference>
<dbReference type="PROSITE" id="PS51257">
    <property type="entry name" value="PROKAR_LIPOPROTEIN"/>
    <property type="match status" value="1"/>
</dbReference>
<feature type="compositionally biased region" description="Low complexity" evidence="1">
    <location>
        <begin position="212"/>
        <end position="229"/>
    </location>
</feature>
<dbReference type="AlphaFoldDB" id="A0A7Y9TJI2"/>
<feature type="signal peptide" evidence="2">
    <location>
        <begin position="1"/>
        <end position="22"/>
    </location>
</feature>
<feature type="compositionally biased region" description="Low complexity" evidence="1">
    <location>
        <begin position="179"/>
        <end position="198"/>
    </location>
</feature>
<gene>
    <name evidence="3" type="ORF">HDF17_000584</name>
</gene>
<dbReference type="Proteomes" id="UP000589520">
    <property type="component" value="Unassembled WGS sequence"/>
</dbReference>
<evidence type="ECO:0000313" key="3">
    <source>
        <dbReference type="EMBL" id="NYF78297.1"/>
    </source>
</evidence>
<proteinExistence type="predicted"/>
<feature type="region of interest" description="Disordered" evidence="1">
    <location>
        <begin position="144"/>
        <end position="289"/>
    </location>
</feature>
<evidence type="ECO:0000256" key="1">
    <source>
        <dbReference type="SAM" id="MobiDB-lite"/>
    </source>
</evidence>
<comment type="caution">
    <text evidence="3">The sequence shown here is derived from an EMBL/GenBank/DDBJ whole genome shotgun (WGS) entry which is preliminary data.</text>
</comment>
<keyword evidence="2" id="KW-0732">Signal</keyword>
<reference evidence="3 4" key="1">
    <citation type="submission" date="2020-07" db="EMBL/GenBank/DDBJ databases">
        <title>Genomic Encyclopedia of Type Strains, Phase IV (KMG-V): Genome sequencing to study the core and pangenomes of soil and plant-associated prokaryotes.</title>
        <authorList>
            <person name="Whitman W."/>
        </authorList>
    </citation>
    <scope>NUCLEOTIDE SEQUENCE [LARGE SCALE GENOMIC DNA]</scope>
    <source>
        <strain evidence="3 4">X4EP2</strain>
    </source>
</reference>
<accession>A0A7Y9TJI2</accession>
<organism evidence="3 4">
    <name type="scientific">Granulicella arctica</name>
    <dbReference type="NCBI Taxonomy" id="940613"/>
    <lineage>
        <taxon>Bacteria</taxon>
        <taxon>Pseudomonadati</taxon>
        <taxon>Acidobacteriota</taxon>
        <taxon>Terriglobia</taxon>
        <taxon>Terriglobales</taxon>
        <taxon>Acidobacteriaceae</taxon>
        <taxon>Granulicella</taxon>
    </lineage>
</organism>
<evidence type="ECO:0000313" key="4">
    <source>
        <dbReference type="Proteomes" id="UP000589520"/>
    </source>
</evidence>
<protein>
    <submittedName>
        <fullName evidence="3">Uncharacterized protein</fullName>
    </submittedName>
</protein>
<feature type="chain" id="PRO_5031438232" evidence="2">
    <location>
        <begin position="23"/>
        <end position="495"/>
    </location>
</feature>
<feature type="compositionally biased region" description="Basic and acidic residues" evidence="1">
    <location>
        <begin position="234"/>
        <end position="256"/>
    </location>
</feature>